<feature type="chain" id="PRO_5035803550" description="Secreted protein" evidence="1">
    <location>
        <begin position="24"/>
        <end position="160"/>
    </location>
</feature>
<comment type="caution">
    <text evidence="2">The sequence shown here is derived from an EMBL/GenBank/DDBJ whole genome shotgun (WGS) entry which is preliminary data.</text>
</comment>
<dbReference type="EMBL" id="QGKX02000996">
    <property type="protein sequence ID" value="KAF3553320.1"/>
    <property type="molecule type" value="Genomic_DNA"/>
</dbReference>
<name>A0A8S9QSH6_BRACR</name>
<gene>
    <name evidence="2" type="ORF">F2Q69_00016006</name>
</gene>
<evidence type="ECO:0008006" key="4">
    <source>
        <dbReference type="Google" id="ProtNLM"/>
    </source>
</evidence>
<evidence type="ECO:0000256" key="1">
    <source>
        <dbReference type="SAM" id="SignalP"/>
    </source>
</evidence>
<dbReference type="AlphaFoldDB" id="A0A8S9QSH6"/>
<proteinExistence type="predicted"/>
<feature type="signal peptide" evidence="1">
    <location>
        <begin position="1"/>
        <end position="23"/>
    </location>
</feature>
<protein>
    <recommendedName>
        <fullName evidence="4">Secreted protein</fullName>
    </recommendedName>
</protein>
<organism evidence="2 3">
    <name type="scientific">Brassica cretica</name>
    <name type="common">Mustard</name>
    <dbReference type="NCBI Taxonomy" id="69181"/>
    <lineage>
        <taxon>Eukaryota</taxon>
        <taxon>Viridiplantae</taxon>
        <taxon>Streptophyta</taxon>
        <taxon>Embryophyta</taxon>
        <taxon>Tracheophyta</taxon>
        <taxon>Spermatophyta</taxon>
        <taxon>Magnoliopsida</taxon>
        <taxon>eudicotyledons</taxon>
        <taxon>Gunneridae</taxon>
        <taxon>Pentapetalae</taxon>
        <taxon>rosids</taxon>
        <taxon>malvids</taxon>
        <taxon>Brassicales</taxon>
        <taxon>Brassicaceae</taxon>
        <taxon>Brassiceae</taxon>
        <taxon>Brassica</taxon>
    </lineage>
</organism>
<evidence type="ECO:0000313" key="2">
    <source>
        <dbReference type="EMBL" id="KAF3553320.1"/>
    </source>
</evidence>
<accession>A0A8S9QSH6</accession>
<evidence type="ECO:0000313" key="3">
    <source>
        <dbReference type="Proteomes" id="UP000712600"/>
    </source>
</evidence>
<dbReference type="Proteomes" id="UP000712600">
    <property type="component" value="Unassembled WGS sequence"/>
</dbReference>
<sequence>MTGVIRIVVALAVMAAEIDVSMSNRIFEELTQIQPKPNGLYTVQMRSGLQILTGHSSRTKKDWHRFYFYVKADEFAFEETPGDDFQFLWSHCIGTYRRLLYSVSTSGGVSIIREFVVNGNKSLKVSSPPLAFRMITVISVLILRARSILTPPCIDLLFCR</sequence>
<keyword evidence="1" id="KW-0732">Signal</keyword>
<reference evidence="2" key="1">
    <citation type="submission" date="2019-12" db="EMBL/GenBank/DDBJ databases">
        <title>Genome sequencing and annotation of Brassica cretica.</title>
        <authorList>
            <person name="Studholme D.J."/>
            <person name="Sarris P."/>
        </authorList>
    </citation>
    <scope>NUCLEOTIDE SEQUENCE</scope>
    <source>
        <strain evidence="2">PFS-109/04</strain>
        <tissue evidence="2">Leaf</tissue>
    </source>
</reference>